<keyword evidence="2" id="KW-1185">Reference proteome</keyword>
<gene>
    <name evidence="1" type="ORF">RFI_21934</name>
</gene>
<dbReference type="OrthoDB" id="6585768at2759"/>
<dbReference type="InterPro" id="IPR027417">
    <property type="entry name" value="P-loop_NTPase"/>
</dbReference>
<dbReference type="Proteomes" id="UP000023152">
    <property type="component" value="Unassembled WGS sequence"/>
</dbReference>
<evidence type="ECO:0000313" key="2">
    <source>
        <dbReference type="Proteomes" id="UP000023152"/>
    </source>
</evidence>
<organism evidence="1 2">
    <name type="scientific">Reticulomyxa filosa</name>
    <dbReference type="NCBI Taxonomy" id="46433"/>
    <lineage>
        <taxon>Eukaryota</taxon>
        <taxon>Sar</taxon>
        <taxon>Rhizaria</taxon>
        <taxon>Retaria</taxon>
        <taxon>Foraminifera</taxon>
        <taxon>Monothalamids</taxon>
        <taxon>Reticulomyxidae</taxon>
        <taxon>Reticulomyxa</taxon>
    </lineage>
</organism>
<protein>
    <submittedName>
        <fullName evidence="1">Uncharacterized protein</fullName>
    </submittedName>
</protein>
<feature type="non-terminal residue" evidence="1">
    <location>
        <position position="1"/>
    </location>
</feature>
<dbReference type="AlphaFoldDB" id="X6MQT1"/>
<accession>X6MQT1</accession>
<proteinExistence type="predicted"/>
<dbReference type="EMBL" id="ASPP01019142">
    <property type="protein sequence ID" value="ETO15430.1"/>
    <property type="molecule type" value="Genomic_DNA"/>
</dbReference>
<sequence length="110" mass="13184">KKKRKNPFQKKKVMLYVFIGTKYDLFDGLPDMYKQQSRKFAQKIHAPLVYCSSVKSINVDIIFQIIKVEEIYFKIQSSSGINFFKKYLFTRIEIVLSKNIFFFEKENFVC</sequence>
<evidence type="ECO:0000313" key="1">
    <source>
        <dbReference type="EMBL" id="ETO15430.1"/>
    </source>
</evidence>
<reference evidence="1 2" key="1">
    <citation type="journal article" date="2013" name="Curr. Biol.">
        <title>The Genome of the Foraminiferan Reticulomyxa filosa.</title>
        <authorList>
            <person name="Glockner G."/>
            <person name="Hulsmann N."/>
            <person name="Schleicher M."/>
            <person name="Noegel A.A."/>
            <person name="Eichinger L."/>
            <person name="Gallinger C."/>
            <person name="Pawlowski J."/>
            <person name="Sierra R."/>
            <person name="Euteneuer U."/>
            <person name="Pillet L."/>
            <person name="Moustafa A."/>
            <person name="Platzer M."/>
            <person name="Groth M."/>
            <person name="Szafranski K."/>
            <person name="Schliwa M."/>
        </authorList>
    </citation>
    <scope>NUCLEOTIDE SEQUENCE [LARGE SCALE GENOMIC DNA]</scope>
</reference>
<name>X6MQT1_RETFI</name>
<dbReference type="SUPFAM" id="SSF52540">
    <property type="entry name" value="P-loop containing nucleoside triphosphate hydrolases"/>
    <property type="match status" value="1"/>
</dbReference>
<comment type="caution">
    <text evidence="1">The sequence shown here is derived from an EMBL/GenBank/DDBJ whole genome shotgun (WGS) entry which is preliminary data.</text>
</comment>